<dbReference type="AlphaFoldDB" id="A0A7S4ZSE3"/>
<keyword evidence="1" id="KW-0472">Membrane</keyword>
<dbReference type="RefSeq" id="WP_200997124.1">
    <property type="nucleotide sequence ID" value="NZ_MK318987.1"/>
</dbReference>
<gene>
    <name evidence="2" type="ORF">pC6.5b_273</name>
</gene>
<keyword evidence="2" id="KW-0614">Plasmid</keyword>
<proteinExistence type="predicted"/>
<accession>A0A7S4ZSE3</accession>
<keyword evidence="1" id="KW-1133">Transmembrane helix</keyword>
<dbReference type="InterPro" id="IPR011990">
    <property type="entry name" value="TPR-like_helical_dom_sf"/>
</dbReference>
<feature type="transmembrane region" description="Helical" evidence="1">
    <location>
        <begin position="161"/>
        <end position="182"/>
    </location>
</feature>
<reference evidence="2" key="1">
    <citation type="submission" date="2018-12" db="EMBL/GenBank/DDBJ databases">
        <title>Three Rhizobium rhizogenes strains isolated from the same crown gall tumor carry diverse plasmids.</title>
        <authorList>
            <person name="Pulawska J."/>
            <person name="Kuzmanovic N."/>
        </authorList>
    </citation>
    <scope>NUCLEOTIDE SEQUENCE</scope>
    <source>
        <strain evidence="2">C6.5</strain>
        <plasmid evidence="2">pC6.5b</plasmid>
    </source>
</reference>
<keyword evidence="1" id="KW-0812">Transmembrane</keyword>
<name>A0A7S4ZSE3_RHIRH</name>
<organism evidence="2">
    <name type="scientific">Rhizobium rhizogenes</name>
    <name type="common">Agrobacterium rhizogenes</name>
    <dbReference type="NCBI Taxonomy" id="359"/>
    <lineage>
        <taxon>Bacteria</taxon>
        <taxon>Pseudomonadati</taxon>
        <taxon>Pseudomonadota</taxon>
        <taxon>Alphaproteobacteria</taxon>
        <taxon>Hyphomicrobiales</taxon>
        <taxon>Rhizobiaceae</taxon>
        <taxon>Rhizobium/Agrobacterium group</taxon>
        <taxon>Rhizobium</taxon>
    </lineage>
</organism>
<evidence type="ECO:0000256" key="1">
    <source>
        <dbReference type="SAM" id="Phobius"/>
    </source>
</evidence>
<dbReference type="Gene3D" id="1.25.40.10">
    <property type="entry name" value="Tetratricopeptide repeat domain"/>
    <property type="match status" value="1"/>
</dbReference>
<evidence type="ECO:0000313" key="2">
    <source>
        <dbReference type="EMBL" id="QCL10167.1"/>
    </source>
</evidence>
<dbReference type="EMBL" id="MK318987">
    <property type="protein sequence ID" value="QCL10167.1"/>
    <property type="molecule type" value="Genomic_DNA"/>
</dbReference>
<dbReference type="SUPFAM" id="SSF48452">
    <property type="entry name" value="TPR-like"/>
    <property type="match status" value="1"/>
</dbReference>
<sequence>MNAEEHEETTCQVTEAEARTELDRLLSDQRFHGTERARDILRYLAERYFDGEAGGAKAYSIAIDVLGRTSNFDASNDPIVRIEVSRLRSALSQYYEAYGEAGVAIDIPSGRYVARFARCVHGRDDAAEGAGANNEAPADAVPVTITIPQGILAVVVSRRGYIPSAAAAATALLILGGVVAWYSSQPSFTQKPLVMLTMTAADVRLEREAGATRDYLLASLAQFDTLTLSTQQPARVRQPVRNAYSVELKYYADDDNDRTVWWQVSDAADGDILKSGIERVSMEGKSAEAVKDELVSALSRRLATNRGVINSIEARDAPRSALGNACVLRAEYGLDDGGRQELADASRCLEQTLARNPSDAEATATLARVTLATDPAAVGEALRMANRAVSLAPTSDRANVALMMAQFHSGRIAAAIDAGNRALALNPSNPDISAKLGSVLFAGGFYDSAVSLASDAARSPEAAPRDAVLVLALDAYRRGQWSEASLLAEQVNCSDFIVSALRAASLGQLGSAQASVRLADLRSWNPFFEKDFRAHMTTRQYAPAFAASLRDGLAKAGAHFTPDGMAAN</sequence>
<protein>
    <submittedName>
        <fullName evidence="2">Bacterial transcriptional activator domain protein</fullName>
    </submittedName>
</protein>
<geneLocation type="plasmid" evidence="2">
    <name>pC6.5b</name>
</geneLocation>